<dbReference type="Proteomes" id="UP000039324">
    <property type="component" value="Unassembled WGS sequence"/>
</dbReference>
<reference evidence="5 7" key="1">
    <citation type="submission" date="2015-02" db="EMBL/GenBank/DDBJ databases">
        <authorList>
            <person name="Chooi Y.-H."/>
        </authorList>
    </citation>
    <scope>NUCLEOTIDE SEQUENCE [LARGE SCALE GENOMIC DNA]</scope>
    <source>
        <strain evidence="5">E3</strain>
    </source>
</reference>
<protein>
    <recommendedName>
        <fullName evidence="4">EF-hand domain-containing protein</fullName>
    </recommendedName>
</protein>
<evidence type="ECO:0000313" key="6">
    <source>
        <dbReference type="EMBL" id="SPQ97563.1"/>
    </source>
</evidence>
<accession>A0A0G4IQ29</accession>
<organism evidence="5 7">
    <name type="scientific">Plasmodiophora brassicae</name>
    <name type="common">Clubroot disease agent</name>
    <dbReference type="NCBI Taxonomy" id="37360"/>
    <lineage>
        <taxon>Eukaryota</taxon>
        <taxon>Sar</taxon>
        <taxon>Rhizaria</taxon>
        <taxon>Endomyxa</taxon>
        <taxon>Phytomyxea</taxon>
        <taxon>Plasmodiophorida</taxon>
        <taxon>Plasmodiophoridae</taxon>
        <taxon>Plasmodiophora</taxon>
    </lineage>
</organism>
<evidence type="ECO:0000313" key="5">
    <source>
        <dbReference type="EMBL" id="CEO97256.1"/>
    </source>
</evidence>
<dbReference type="AlphaFoldDB" id="A0A0G4IQ29"/>
<dbReference type="OrthoDB" id="10260307at2759"/>
<reference evidence="6 8" key="2">
    <citation type="submission" date="2018-03" db="EMBL/GenBank/DDBJ databases">
        <authorList>
            <person name="Fogelqvist J."/>
        </authorList>
    </citation>
    <scope>NUCLEOTIDE SEQUENCE [LARGE SCALE GENOMIC DNA]</scope>
</reference>
<keyword evidence="7" id="KW-1185">Reference proteome</keyword>
<feature type="domain" description="EF-hand" evidence="4">
    <location>
        <begin position="24"/>
        <end position="59"/>
    </location>
</feature>
<dbReference type="Gene3D" id="1.10.238.10">
    <property type="entry name" value="EF-hand"/>
    <property type="match status" value="2"/>
</dbReference>
<dbReference type="PANTHER" id="PTHR46763:SF1">
    <property type="entry name" value="DYNEIN REGULATORY COMPLEX PROTEIN 8"/>
    <property type="match status" value="1"/>
</dbReference>
<evidence type="ECO:0000313" key="7">
    <source>
        <dbReference type="Proteomes" id="UP000039324"/>
    </source>
</evidence>
<dbReference type="EMBL" id="OVEO01000008">
    <property type="protein sequence ID" value="SPQ97563.1"/>
    <property type="molecule type" value="Genomic_DNA"/>
</dbReference>
<name>A0A0G4IQ29_PLABS</name>
<dbReference type="Pfam" id="PF13405">
    <property type="entry name" value="EF-hand_6"/>
    <property type="match status" value="1"/>
</dbReference>
<evidence type="ECO:0000313" key="8">
    <source>
        <dbReference type="Proteomes" id="UP000290189"/>
    </source>
</evidence>
<dbReference type="SUPFAM" id="SSF47473">
    <property type="entry name" value="EF-hand"/>
    <property type="match status" value="1"/>
</dbReference>
<dbReference type="PANTHER" id="PTHR46763">
    <property type="entry name" value="DYNEIN REGULATORY COMPLEX PROTEIN 8"/>
    <property type="match status" value="1"/>
</dbReference>
<proteinExistence type="inferred from homology"/>
<geneLocation type="mitochondrion" evidence="6"/>
<evidence type="ECO:0000256" key="2">
    <source>
        <dbReference type="ARBA" id="ARBA00022737"/>
    </source>
</evidence>
<comment type="similarity">
    <text evidence="1">Belongs to the centrin family.</text>
</comment>
<dbReference type="GO" id="GO:0005509">
    <property type="term" value="F:calcium ion binding"/>
    <property type="evidence" value="ECO:0007669"/>
    <property type="project" value="InterPro"/>
</dbReference>
<dbReference type="FunFam" id="1.10.238.10:FF:000178">
    <property type="entry name" value="Calmodulin-2 A"/>
    <property type="match status" value="1"/>
</dbReference>
<evidence type="ECO:0000259" key="4">
    <source>
        <dbReference type="PROSITE" id="PS50222"/>
    </source>
</evidence>
<sequence>MSSADAPEVETVAAPEPVADPDASIKQAIKDAFDLFDRDGKGIIVKEEVGTIMRYMGAYPTEEELVMQILPRIREDEDSHFIKYDRFETMMVDVIKNRDFEPDLEDIVLQAFKVIDHERKGFVSDYRMIQLLSSNEYKFRQKELEQFLKVAKDDNNDKIYYEDYVAILAKDLEEIREQSKQLSSSNPVL</sequence>
<gene>
    <name evidence="5" type="ORF">PBRA_000601</name>
    <name evidence="6" type="ORF">PLBR_LOCUS4778</name>
</gene>
<evidence type="ECO:0000256" key="1">
    <source>
        <dbReference type="ARBA" id="ARBA00005253"/>
    </source>
</evidence>
<feature type="region of interest" description="Disordered" evidence="3">
    <location>
        <begin position="1"/>
        <end position="20"/>
    </location>
</feature>
<dbReference type="GO" id="GO:0043226">
    <property type="term" value="C:organelle"/>
    <property type="evidence" value="ECO:0007669"/>
    <property type="project" value="UniProtKB-ARBA"/>
</dbReference>
<dbReference type="STRING" id="37360.A0A0G4IQ29"/>
<dbReference type="InterPro" id="IPR002048">
    <property type="entry name" value="EF_hand_dom"/>
</dbReference>
<evidence type="ECO:0000256" key="3">
    <source>
        <dbReference type="SAM" id="MobiDB-lite"/>
    </source>
</evidence>
<dbReference type="Proteomes" id="UP000290189">
    <property type="component" value="Unassembled WGS sequence"/>
</dbReference>
<keyword evidence="6" id="KW-0496">Mitochondrion</keyword>
<dbReference type="EMBL" id="CDSF01000079">
    <property type="protein sequence ID" value="CEO97256.1"/>
    <property type="molecule type" value="Genomic_DNA"/>
</dbReference>
<dbReference type="PROSITE" id="PS50222">
    <property type="entry name" value="EF_HAND_2"/>
    <property type="match status" value="1"/>
</dbReference>
<dbReference type="OMA" id="MTKEGEP"/>
<keyword evidence="2" id="KW-0677">Repeat</keyword>
<dbReference type="InterPro" id="IPR011992">
    <property type="entry name" value="EF-hand-dom_pair"/>
</dbReference>